<organism evidence="1 2">
    <name type="scientific">Laspinema olomoucense D3b</name>
    <dbReference type="NCBI Taxonomy" id="2953688"/>
    <lineage>
        <taxon>Bacteria</taxon>
        <taxon>Bacillati</taxon>
        <taxon>Cyanobacteriota</taxon>
        <taxon>Cyanophyceae</taxon>
        <taxon>Oscillatoriophycideae</taxon>
        <taxon>Oscillatoriales</taxon>
        <taxon>Laspinemataceae</taxon>
        <taxon>Laspinema</taxon>
        <taxon>Laspinema olomoucense</taxon>
    </lineage>
</organism>
<proteinExistence type="predicted"/>
<name>A0ABT2N740_9CYAN</name>
<reference evidence="1 2" key="1">
    <citation type="journal article" date="2022" name="Front. Microbiol.">
        <title>High genomic differentiation and limited gene flow indicate recent cryptic speciation within the genus Laspinema (cyanobacteria).</title>
        <authorList>
            <person name="Stanojkovic A."/>
            <person name="Skoupy S."/>
            <person name="Skaloud P."/>
            <person name="Dvorak P."/>
        </authorList>
    </citation>
    <scope>NUCLEOTIDE SEQUENCE [LARGE SCALE GENOMIC DNA]</scope>
    <source>
        <strain evidence="1 2">D3b</strain>
    </source>
</reference>
<keyword evidence="2" id="KW-1185">Reference proteome</keyword>
<dbReference type="Proteomes" id="UP001525961">
    <property type="component" value="Unassembled WGS sequence"/>
</dbReference>
<sequence>MKIPQMPLQYYPFLNQLIELDNKTIEDMVQSLKIVQPTLELEELTKTVASQVITISQERISEILELLIYLYYLSNKYEFTQEEVINFMGEFLQNSEEFTHVNLNQLERFKHRLATLLESGVFLYPLSKAANVILDNEIIFVRYGFKKPGIWENSANYAVQNVDPTVPESEKTFLELAYQWRRETRGISSTNKSSMHPAYQQIIGMGKAVIPLLLRELERKSGQWFWALKAISREDPVPPEKRGQTQEMIRYWLEWGKQKGYKW</sequence>
<evidence type="ECO:0000313" key="1">
    <source>
        <dbReference type="EMBL" id="MCT7978286.1"/>
    </source>
</evidence>
<comment type="caution">
    <text evidence="1">The sequence shown here is derived from an EMBL/GenBank/DDBJ whole genome shotgun (WGS) entry which is preliminary data.</text>
</comment>
<protein>
    <submittedName>
        <fullName evidence="1">Uncharacterized protein</fullName>
    </submittedName>
</protein>
<evidence type="ECO:0000313" key="2">
    <source>
        <dbReference type="Proteomes" id="UP001525961"/>
    </source>
</evidence>
<dbReference type="RefSeq" id="WP_261235512.1">
    <property type="nucleotide sequence ID" value="NZ_JAMXFA010000013.1"/>
</dbReference>
<dbReference type="EMBL" id="JAMXFA010000013">
    <property type="protein sequence ID" value="MCT7978286.1"/>
    <property type="molecule type" value="Genomic_DNA"/>
</dbReference>
<accession>A0ABT2N740</accession>
<gene>
    <name evidence="1" type="ORF">NG792_11255</name>
</gene>